<proteinExistence type="predicted"/>
<comment type="caution">
    <text evidence="2">The sequence shown here is derived from an EMBL/GenBank/DDBJ whole genome shotgun (WGS) entry which is preliminary data.</text>
</comment>
<protein>
    <recommendedName>
        <fullName evidence="1">Knr4/Smi1-like domain-containing protein</fullName>
    </recommendedName>
</protein>
<dbReference type="Pfam" id="PF09346">
    <property type="entry name" value="SMI1_KNR4"/>
    <property type="match status" value="1"/>
</dbReference>
<dbReference type="InterPro" id="IPR018958">
    <property type="entry name" value="Knr4/Smi1-like_dom"/>
</dbReference>
<dbReference type="Proteomes" id="UP001254832">
    <property type="component" value="Unassembled WGS sequence"/>
</dbReference>
<evidence type="ECO:0000313" key="2">
    <source>
        <dbReference type="EMBL" id="MDR6726195.1"/>
    </source>
</evidence>
<dbReference type="RefSeq" id="WP_310144211.1">
    <property type="nucleotide sequence ID" value="NZ_JAVDTR010000015.1"/>
</dbReference>
<name>A0AAP5H4H1_PAEAM</name>
<dbReference type="Gene3D" id="3.40.1580.10">
    <property type="entry name" value="SMI1/KNR4-like"/>
    <property type="match status" value="1"/>
</dbReference>
<reference evidence="2" key="1">
    <citation type="submission" date="2023-07" db="EMBL/GenBank/DDBJ databases">
        <title>Sorghum-associated microbial communities from plants grown in Nebraska, USA.</title>
        <authorList>
            <person name="Schachtman D."/>
        </authorList>
    </citation>
    <scope>NUCLEOTIDE SEQUENCE</scope>
    <source>
        <strain evidence="2">BE80</strain>
    </source>
</reference>
<dbReference type="SMART" id="SM00860">
    <property type="entry name" value="SMI1_KNR4"/>
    <property type="match status" value="1"/>
</dbReference>
<sequence length="142" mass="16408">MWKDYFQGISKDCIFSTPATKDEIDKVESLLNVSLPQEFKEIIFETNGVKESGLGLIWPLERIINENKHYRDGVLEEYYMPFGNLVFFADSGIGDLFAFPVAQDGVCRDDVFVWNHINDSRMWVAPSVTTYAEWWLNGNLEI</sequence>
<dbReference type="AlphaFoldDB" id="A0AAP5H4H1"/>
<feature type="domain" description="Knr4/Smi1-like" evidence="1">
    <location>
        <begin position="18"/>
        <end position="137"/>
    </location>
</feature>
<evidence type="ECO:0000313" key="3">
    <source>
        <dbReference type="Proteomes" id="UP001254832"/>
    </source>
</evidence>
<evidence type="ECO:0000259" key="1">
    <source>
        <dbReference type="SMART" id="SM00860"/>
    </source>
</evidence>
<dbReference type="EMBL" id="JAVDTR010000015">
    <property type="protein sequence ID" value="MDR6726195.1"/>
    <property type="molecule type" value="Genomic_DNA"/>
</dbReference>
<dbReference type="SUPFAM" id="SSF160631">
    <property type="entry name" value="SMI1/KNR4-like"/>
    <property type="match status" value="1"/>
</dbReference>
<gene>
    <name evidence="2" type="ORF">J2W91_004701</name>
</gene>
<accession>A0AAP5H4H1</accession>
<organism evidence="2 3">
    <name type="scientific">Paenibacillus amylolyticus</name>
    <dbReference type="NCBI Taxonomy" id="1451"/>
    <lineage>
        <taxon>Bacteria</taxon>
        <taxon>Bacillati</taxon>
        <taxon>Bacillota</taxon>
        <taxon>Bacilli</taxon>
        <taxon>Bacillales</taxon>
        <taxon>Paenibacillaceae</taxon>
        <taxon>Paenibacillus</taxon>
    </lineage>
</organism>
<dbReference type="InterPro" id="IPR037883">
    <property type="entry name" value="Knr4/Smi1-like_sf"/>
</dbReference>